<dbReference type="GO" id="GO:0016787">
    <property type="term" value="F:hydrolase activity"/>
    <property type="evidence" value="ECO:0007669"/>
    <property type="project" value="UniProtKB-KW"/>
</dbReference>
<feature type="chain" id="PRO_5045422028" evidence="1">
    <location>
        <begin position="26"/>
        <end position="360"/>
    </location>
</feature>
<feature type="domain" description="Serine aminopeptidase S33" evidence="2">
    <location>
        <begin position="77"/>
        <end position="314"/>
    </location>
</feature>
<evidence type="ECO:0000313" key="4">
    <source>
        <dbReference type="Proteomes" id="UP000737171"/>
    </source>
</evidence>
<dbReference type="Gene3D" id="3.40.50.1820">
    <property type="entry name" value="alpha/beta hydrolase"/>
    <property type="match status" value="1"/>
</dbReference>
<keyword evidence="4" id="KW-1185">Reference proteome</keyword>
<name>A0ABX2EFV7_9BURK</name>
<keyword evidence="3" id="KW-0378">Hydrolase</keyword>
<keyword evidence="1" id="KW-0732">Signal</keyword>
<gene>
    <name evidence="3" type="ORF">HLB44_10895</name>
</gene>
<reference evidence="3 4" key="1">
    <citation type="submission" date="2020-05" db="EMBL/GenBank/DDBJ databases">
        <title>Aquincola sp. isolate from soil.</title>
        <authorList>
            <person name="Han J."/>
            <person name="Kim D.-U."/>
        </authorList>
    </citation>
    <scope>NUCLEOTIDE SEQUENCE [LARGE SCALE GENOMIC DNA]</scope>
    <source>
        <strain evidence="3 4">S2</strain>
    </source>
</reference>
<evidence type="ECO:0000313" key="3">
    <source>
        <dbReference type="EMBL" id="NRF67493.1"/>
    </source>
</evidence>
<organism evidence="3 4">
    <name type="scientific">Pseudaquabacterium terrae</name>
    <dbReference type="NCBI Taxonomy" id="2732868"/>
    <lineage>
        <taxon>Bacteria</taxon>
        <taxon>Pseudomonadati</taxon>
        <taxon>Pseudomonadota</taxon>
        <taxon>Betaproteobacteria</taxon>
        <taxon>Burkholderiales</taxon>
        <taxon>Sphaerotilaceae</taxon>
        <taxon>Pseudaquabacterium</taxon>
    </lineage>
</organism>
<evidence type="ECO:0000259" key="2">
    <source>
        <dbReference type="Pfam" id="PF12146"/>
    </source>
</evidence>
<evidence type="ECO:0000256" key="1">
    <source>
        <dbReference type="SAM" id="SignalP"/>
    </source>
</evidence>
<dbReference type="EMBL" id="JABRWJ010000003">
    <property type="protein sequence ID" value="NRF67493.1"/>
    <property type="molecule type" value="Genomic_DNA"/>
</dbReference>
<dbReference type="InterPro" id="IPR051044">
    <property type="entry name" value="MAG_DAG_Lipase"/>
</dbReference>
<dbReference type="SUPFAM" id="SSF53474">
    <property type="entry name" value="alpha/beta-Hydrolases"/>
    <property type="match status" value="1"/>
</dbReference>
<sequence>MKMRAQLTLFRGLLIGGLVSIGSSAADPYGLISDEDFATRFGEVEAFWSKSVLPSAGKLETEDQPAIHYVKAVQGRPGPVVVISSGRTEHYGKYKELIHDLWRQGYSVYIHDHRGQGVSGPPDLRPRGHVENFDQYVDDLNRFLEKVVKKEQTERTKLFLLGHSMGGGIGIRFLEKYPGTVNAAAFSSPMLAPNTGMLPVGLICPFMRATAWLRSEQYVLGEGPPSNPPTAYDSPENIFTTSPARFKALLVDGVGEHRLGGPTRKWLAEACRASSAMLADAGAITEPVMIVRSPTDEAVLPEAQDKFCEVLKQARNPCHGDDAEPQKPISLRGAKHELFIEHDKYRTVALKHVLDFFARQ</sequence>
<accession>A0ABX2EFV7</accession>
<comment type="caution">
    <text evidence="3">The sequence shown here is derived from an EMBL/GenBank/DDBJ whole genome shotgun (WGS) entry which is preliminary data.</text>
</comment>
<feature type="signal peptide" evidence="1">
    <location>
        <begin position="1"/>
        <end position="25"/>
    </location>
</feature>
<dbReference type="RefSeq" id="WP_173122604.1">
    <property type="nucleotide sequence ID" value="NZ_JABRWJ010000003.1"/>
</dbReference>
<dbReference type="InterPro" id="IPR029058">
    <property type="entry name" value="AB_hydrolase_fold"/>
</dbReference>
<dbReference type="PANTHER" id="PTHR11614">
    <property type="entry name" value="PHOSPHOLIPASE-RELATED"/>
    <property type="match status" value="1"/>
</dbReference>
<proteinExistence type="predicted"/>
<dbReference type="Proteomes" id="UP000737171">
    <property type="component" value="Unassembled WGS sequence"/>
</dbReference>
<protein>
    <submittedName>
        <fullName evidence="3">Alpha/beta fold hydrolase</fullName>
    </submittedName>
</protein>
<dbReference type="InterPro" id="IPR022742">
    <property type="entry name" value="Hydrolase_4"/>
</dbReference>
<dbReference type="Pfam" id="PF12146">
    <property type="entry name" value="Hydrolase_4"/>
    <property type="match status" value="1"/>
</dbReference>